<dbReference type="Proteomes" id="UP001516400">
    <property type="component" value="Unassembled WGS sequence"/>
</dbReference>
<accession>A0ABD2NMZ1</accession>
<proteinExistence type="predicted"/>
<name>A0ABD2NMZ1_9CUCU</name>
<sequence length="98" mass="11786">MLTLRHARLSMVFFHFTPAEIKEIHGRDERLINEHDEMAEEFNEYFSECGKEYAEKIKEPKNYEKKDKFLNETSFMYPTDKTEIESVNKQLKDYTEPG</sequence>
<protein>
    <submittedName>
        <fullName evidence="1">Uncharacterized protein</fullName>
    </submittedName>
</protein>
<organism evidence="1 2">
    <name type="scientific">Cryptolaemus montrouzieri</name>
    <dbReference type="NCBI Taxonomy" id="559131"/>
    <lineage>
        <taxon>Eukaryota</taxon>
        <taxon>Metazoa</taxon>
        <taxon>Ecdysozoa</taxon>
        <taxon>Arthropoda</taxon>
        <taxon>Hexapoda</taxon>
        <taxon>Insecta</taxon>
        <taxon>Pterygota</taxon>
        <taxon>Neoptera</taxon>
        <taxon>Endopterygota</taxon>
        <taxon>Coleoptera</taxon>
        <taxon>Polyphaga</taxon>
        <taxon>Cucujiformia</taxon>
        <taxon>Coccinelloidea</taxon>
        <taxon>Coccinellidae</taxon>
        <taxon>Scymninae</taxon>
        <taxon>Scymnini</taxon>
        <taxon>Cryptolaemus</taxon>
    </lineage>
</organism>
<reference evidence="1 2" key="1">
    <citation type="journal article" date="2021" name="BMC Biol.">
        <title>Horizontally acquired antibacterial genes associated with adaptive radiation of ladybird beetles.</title>
        <authorList>
            <person name="Li H.S."/>
            <person name="Tang X.F."/>
            <person name="Huang Y.H."/>
            <person name="Xu Z.Y."/>
            <person name="Chen M.L."/>
            <person name="Du X.Y."/>
            <person name="Qiu B.Y."/>
            <person name="Chen P.T."/>
            <person name="Zhang W."/>
            <person name="Slipinski A."/>
            <person name="Escalona H.E."/>
            <person name="Waterhouse R.M."/>
            <person name="Zwick A."/>
            <person name="Pang H."/>
        </authorList>
    </citation>
    <scope>NUCLEOTIDE SEQUENCE [LARGE SCALE GENOMIC DNA]</scope>
    <source>
        <strain evidence="1">SYSU2018</strain>
    </source>
</reference>
<keyword evidence="2" id="KW-1185">Reference proteome</keyword>
<dbReference type="AlphaFoldDB" id="A0ABD2NMZ1"/>
<evidence type="ECO:0000313" key="1">
    <source>
        <dbReference type="EMBL" id="KAL3280081.1"/>
    </source>
</evidence>
<dbReference type="EMBL" id="JABFTP020000124">
    <property type="protein sequence ID" value="KAL3280081.1"/>
    <property type="molecule type" value="Genomic_DNA"/>
</dbReference>
<evidence type="ECO:0000313" key="2">
    <source>
        <dbReference type="Proteomes" id="UP001516400"/>
    </source>
</evidence>
<comment type="caution">
    <text evidence="1">The sequence shown here is derived from an EMBL/GenBank/DDBJ whole genome shotgun (WGS) entry which is preliminary data.</text>
</comment>
<gene>
    <name evidence="1" type="ORF">HHI36_017587</name>
</gene>